<dbReference type="InterPro" id="IPR036388">
    <property type="entry name" value="WH-like_DNA-bd_sf"/>
</dbReference>
<dbReference type="InterPro" id="IPR001789">
    <property type="entry name" value="Sig_transdc_resp-reg_receiver"/>
</dbReference>
<evidence type="ECO:0000313" key="5">
    <source>
        <dbReference type="Proteomes" id="UP001239397"/>
    </source>
</evidence>
<dbReference type="KEGG" id="amog:QRX60_45685"/>
<comment type="caution">
    <text evidence="2">Lacks conserved residue(s) required for the propagation of feature annotation.</text>
</comment>
<dbReference type="Gene3D" id="1.10.10.10">
    <property type="entry name" value="Winged helix-like DNA-binding domain superfamily/Winged helix DNA-binding domain"/>
    <property type="match status" value="1"/>
</dbReference>
<proteinExistence type="predicted"/>
<gene>
    <name evidence="4" type="ORF">QRX60_45685</name>
</gene>
<evidence type="ECO:0000256" key="2">
    <source>
        <dbReference type="PROSITE-ProRule" id="PRU00169"/>
    </source>
</evidence>
<organism evidence="4 5">
    <name type="scientific">Amycolatopsis mongoliensis</name>
    <dbReference type="NCBI Taxonomy" id="715475"/>
    <lineage>
        <taxon>Bacteria</taxon>
        <taxon>Bacillati</taxon>
        <taxon>Actinomycetota</taxon>
        <taxon>Actinomycetes</taxon>
        <taxon>Pseudonocardiales</taxon>
        <taxon>Pseudonocardiaceae</taxon>
        <taxon>Amycolatopsis</taxon>
    </lineage>
</organism>
<dbReference type="GO" id="GO:0000160">
    <property type="term" value="P:phosphorelay signal transduction system"/>
    <property type="evidence" value="ECO:0007669"/>
    <property type="project" value="InterPro"/>
</dbReference>
<dbReference type="GO" id="GO:0003677">
    <property type="term" value="F:DNA binding"/>
    <property type="evidence" value="ECO:0007669"/>
    <property type="project" value="UniProtKB-KW"/>
</dbReference>
<evidence type="ECO:0000313" key="4">
    <source>
        <dbReference type="EMBL" id="WIY01247.1"/>
    </source>
</evidence>
<dbReference type="PANTHER" id="PTHR43214">
    <property type="entry name" value="TWO-COMPONENT RESPONSE REGULATOR"/>
    <property type="match status" value="1"/>
</dbReference>
<dbReference type="PROSITE" id="PS50110">
    <property type="entry name" value="RESPONSE_REGULATORY"/>
    <property type="match status" value="1"/>
</dbReference>
<dbReference type="Proteomes" id="UP001239397">
    <property type="component" value="Chromosome"/>
</dbReference>
<reference evidence="4 5" key="1">
    <citation type="submission" date="2023-06" db="EMBL/GenBank/DDBJ databases">
        <authorList>
            <person name="Oyuntsetseg B."/>
            <person name="Kim S.B."/>
        </authorList>
    </citation>
    <scope>NUCLEOTIDE SEQUENCE [LARGE SCALE GENOMIC DNA]</scope>
    <source>
        <strain evidence="4 5">4-36</strain>
    </source>
</reference>
<dbReference type="AlphaFoldDB" id="A0A9Y2NDZ6"/>
<dbReference type="GO" id="GO:0006355">
    <property type="term" value="P:regulation of DNA-templated transcription"/>
    <property type="evidence" value="ECO:0007669"/>
    <property type="project" value="InterPro"/>
</dbReference>
<dbReference type="InterPro" id="IPR039420">
    <property type="entry name" value="WalR-like"/>
</dbReference>
<evidence type="ECO:0000256" key="1">
    <source>
        <dbReference type="ARBA" id="ARBA00023125"/>
    </source>
</evidence>
<name>A0A9Y2NDZ6_9PSEU</name>
<accession>A0A9Y2NDZ6</accession>
<dbReference type="InterPro" id="IPR011006">
    <property type="entry name" value="CheY-like_superfamily"/>
</dbReference>
<protein>
    <submittedName>
        <fullName evidence="4">DNA-binding response regulator</fullName>
    </submittedName>
</protein>
<dbReference type="InterPro" id="IPR016032">
    <property type="entry name" value="Sig_transdc_resp-reg_C-effctor"/>
</dbReference>
<dbReference type="SUPFAM" id="SSF52172">
    <property type="entry name" value="CheY-like"/>
    <property type="match status" value="1"/>
</dbReference>
<keyword evidence="1 4" id="KW-0238">DNA-binding</keyword>
<dbReference type="EMBL" id="CP127295">
    <property type="protein sequence ID" value="WIY01247.1"/>
    <property type="molecule type" value="Genomic_DNA"/>
</dbReference>
<evidence type="ECO:0000259" key="3">
    <source>
        <dbReference type="PROSITE" id="PS50110"/>
    </source>
</evidence>
<dbReference type="RefSeq" id="WP_285997700.1">
    <property type="nucleotide sequence ID" value="NZ_CP127295.1"/>
</dbReference>
<dbReference type="SUPFAM" id="SSF46894">
    <property type="entry name" value="C-terminal effector domain of the bipartite response regulators"/>
    <property type="match status" value="1"/>
</dbReference>
<dbReference type="Gene3D" id="3.40.50.2300">
    <property type="match status" value="1"/>
</dbReference>
<sequence>MTEAGVNVTYVVAHACTAAGAIDRVPKLTTVTVPVAVVDPLPMYRQGILSVLSPAGYSVECPADVLSWAQRAQRTLVLLTLSSEHTWSILRRLRDMGREHFVVALVERNASALGAAAVQSGARSVLWRDVTTAALRRTVEATIDGQAVLPAAVAQVLAAGSAQTGVAGVPLPEQVSWLRHLAAGSTVARLAADVGYSERAMFRLLRLLYQQMGVNNRTEAIIRAQELGWLVPAPAAGY</sequence>
<feature type="domain" description="Response regulatory" evidence="3">
    <location>
        <begin position="34"/>
        <end position="143"/>
    </location>
</feature>
<keyword evidence="5" id="KW-1185">Reference proteome</keyword>